<dbReference type="GO" id="GO:0055085">
    <property type="term" value="P:transmembrane transport"/>
    <property type="evidence" value="ECO:0007669"/>
    <property type="project" value="InterPro"/>
</dbReference>
<dbReference type="Proteomes" id="UP000189670">
    <property type="component" value="Unassembled WGS sequence"/>
</dbReference>
<gene>
    <name evidence="4" type="ORF">OMM_00728</name>
</gene>
<comment type="similarity">
    <text evidence="1">Belongs to the bacterial solute-binding protein 7 family.</text>
</comment>
<organism evidence="4 5">
    <name type="scientific">Candidatus Magnetoglobus multicellularis str. Araruama</name>
    <dbReference type="NCBI Taxonomy" id="890399"/>
    <lineage>
        <taxon>Bacteria</taxon>
        <taxon>Pseudomonadati</taxon>
        <taxon>Thermodesulfobacteriota</taxon>
        <taxon>Desulfobacteria</taxon>
        <taxon>Desulfobacterales</taxon>
        <taxon>Desulfobacteraceae</taxon>
        <taxon>Candidatus Magnetoglobus</taxon>
    </lineage>
</organism>
<dbReference type="AlphaFoldDB" id="A0A1V1PFN6"/>
<proteinExistence type="inferred from homology"/>
<evidence type="ECO:0000256" key="2">
    <source>
        <dbReference type="ARBA" id="ARBA00022448"/>
    </source>
</evidence>
<reference evidence="5" key="1">
    <citation type="submission" date="2012-11" db="EMBL/GenBank/DDBJ databases">
        <authorList>
            <person name="Lucero-Rivera Y.E."/>
            <person name="Tovar-Ramirez D."/>
        </authorList>
    </citation>
    <scope>NUCLEOTIDE SEQUENCE [LARGE SCALE GENOMIC DNA]</scope>
    <source>
        <strain evidence="5">Araruama</strain>
    </source>
</reference>
<evidence type="ECO:0000313" key="4">
    <source>
        <dbReference type="EMBL" id="ETR73719.1"/>
    </source>
</evidence>
<dbReference type="EMBL" id="ATBP01000041">
    <property type="protein sequence ID" value="ETR73719.1"/>
    <property type="molecule type" value="Genomic_DNA"/>
</dbReference>
<dbReference type="Pfam" id="PF03480">
    <property type="entry name" value="DctP"/>
    <property type="match status" value="1"/>
</dbReference>
<protein>
    <submittedName>
        <fullName evidence="4">TRAP dicarboxylate transporter subunit DctP</fullName>
    </submittedName>
</protein>
<sequence length="464" mass="53398">MTWQNDLFDNGEQALIRAEQLRTKSPKTLWHRIFGQLLEGLLIPLNLDVYTDLPVMAFPPEADIVIIRRKEAIWTSEQRKYLPDGIEDKEMRPHFRTLGTIIAIKKHIFYQNIVEVAMQWIKTIACTIILLSMILCSQAVAKSKYRLKFATMAPKSIGWSLRIRNIFMPAFEKATDGKVSIKWYWGGLKGDDNDYIRLMNDGKLDGAALAGHGVTIACPEMSALGLPFLFRNFDEVDYVRKQMLEKFSLLAEQHGYKLLFWGDQDFDQIYTIQDPIQTVNDFKNVTFAGFYDTPIELLLIQRLGTKHLPLKTLDISSTIRQRKANAYIGPALWVVGCQLYTLFRYITPLKIRYSPAALIMTQKAWHKIPKKYQSKINQALNENGRLFCEKARIDTSRALVAMEKYGLKLIQVSPETQTAMKTLCKPIWYETADKSFPQSILDDVQEHIQAVRNHQQSTASSHQK</sequence>
<dbReference type="Gene3D" id="3.40.190.170">
    <property type="entry name" value="Bacterial extracellular solute-binding protein, family 7"/>
    <property type="match status" value="1"/>
</dbReference>
<comment type="caution">
    <text evidence="4">The sequence shown here is derived from an EMBL/GenBank/DDBJ whole genome shotgun (WGS) entry which is preliminary data.</text>
</comment>
<dbReference type="InterPro" id="IPR018389">
    <property type="entry name" value="DctP_fam"/>
</dbReference>
<dbReference type="InterPro" id="IPR038404">
    <property type="entry name" value="TRAP_DctP_sf"/>
</dbReference>
<keyword evidence="3" id="KW-0732">Signal</keyword>
<accession>A0A1V1PFN6</accession>
<dbReference type="NCBIfam" id="NF037995">
    <property type="entry name" value="TRAP_S1"/>
    <property type="match status" value="1"/>
</dbReference>
<evidence type="ECO:0000256" key="1">
    <source>
        <dbReference type="ARBA" id="ARBA00009023"/>
    </source>
</evidence>
<keyword evidence="2" id="KW-0813">Transport</keyword>
<evidence type="ECO:0000256" key="3">
    <source>
        <dbReference type="ARBA" id="ARBA00022729"/>
    </source>
</evidence>
<dbReference type="PANTHER" id="PTHR33376:SF7">
    <property type="entry name" value="C4-DICARBOXYLATE-BINDING PROTEIN DCTB"/>
    <property type="match status" value="1"/>
</dbReference>
<dbReference type="PANTHER" id="PTHR33376">
    <property type="match status" value="1"/>
</dbReference>
<evidence type="ECO:0000313" key="5">
    <source>
        <dbReference type="Proteomes" id="UP000189670"/>
    </source>
</evidence>
<dbReference type="CDD" id="cd13670">
    <property type="entry name" value="PBP2_TRAP_Tp0957_like"/>
    <property type="match status" value="1"/>
</dbReference>
<name>A0A1V1PFN6_9BACT</name>